<organism evidence="2 3">
    <name type="scientific">Cinchona calisaya</name>
    <dbReference type="NCBI Taxonomy" id="153742"/>
    <lineage>
        <taxon>Eukaryota</taxon>
        <taxon>Viridiplantae</taxon>
        <taxon>Streptophyta</taxon>
        <taxon>Embryophyta</taxon>
        <taxon>Tracheophyta</taxon>
        <taxon>Spermatophyta</taxon>
        <taxon>Magnoliopsida</taxon>
        <taxon>eudicotyledons</taxon>
        <taxon>Gunneridae</taxon>
        <taxon>Pentapetalae</taxon>
        <taxon>asterids</taxon>
        <taxon>lamiids</taxon>
        <taxon>Gentianales</taxon>
        <taxon>Rubiaceae</taxon>
        <taxon>Cinchonoideae</taxon>
        <taxon>Cinchoneae</taxon>
        <taxon>Cinchona</taxon>
    </lineage>
</organism>
<dbReference type="AlphaFoldDB" id="A0ABD3AVC8"/>
<comment type="caution">
    <text evidence="2">The sequence shown here is derived from an EMBL/GenBank/DDBJ whole genome shotgun (WGS) entry which is preliminary data.</text>
</comment>
<dbReference type="EMBL" id="JBJUIK010000002">
    <property type="protein sequence ID" value="KAL3535023.1"/>
    <property type="molecule type" value="Genomic_DNA"/>
</dbReference>
<evidence type="ECO:0000256" key="1">
    <source>
        <dbReference type="SAM" id="MobiDB-lite"/>
    </source>
</evidence>
<gene>
    <name evidence="2" type="ORF">ACH5RR_003484</name>
</gene>
<keyword evidence="3" id="KW-1185">Reference proteome</keyword>
<evidence type="ECO:0000313" key="2">
    <source>
        <dbReference type="EMBL" id="KAL3535023.1"/>
    </source>
</evidence>
<feature type="region of interest" description="Disordered" evidence="1">
    <location>
        <begin position="100"/>
        <end position="136"/>
    </location>
</feature>
<feature type="region of interest" description="Disordered" evidence="1">
    <location>
        <begin position="1"/>
        <end position="24"/>
    </location>
</feature>
<accession>A0ABD3AVC8</accession>
<reference evidence="2 3" key="1">
    <citation type="submission" date="2024-11" db="EMBL/GenBank/DDBJ databases">
        <title>A near-complete genome assembly of Cinchona calisaya.</title>
        <authorList>
            <person name="Lian D.C."/>
            <person name="Zhao X.W."/>
            <person name="Wei L."/>
        </authorList>
    </citation>
    <scope>NUCLEOTIDE SEQUENCE [LARGE SCALE GENOMIC DNA]</scope>
    <source>
        <tissue evidence="2">Nenye</tissue>
    </source>
</reference>
<name>A0ABD3AVC8_9GENT</name>
<protein>
    <submittedName>
        <fullName evidence="2">Uncharacterized protein</fullName>
    </submittedName>
</protein>
<proteinExistence type="predicted"/>
<dbReference type="Proteomes" id="UP001630127">
    <property type="component" value="Unassembled WGS sequence"/>
</dbReference>
<evidence type="ECO:0000313" key="3">
    <source>
        <dbReference type="Proteomes" id="UP001630127"/>
    </source>
</evidence>
<sequence>MEDVEMTSADTLTAITESEKENDAGFDVVQDEPVENVITKIAVCLAVATRPKQGLSNSNVFATLEVIEEESSDTGQMVLPDDVELMVAKLVNEEKVYDPTKMSPIVQQPKRSYRVQARSEGGKKKGGGGEGNASHN</sequence>